<dbReference type="InterPro" id="IPR029051">
    <property type="entry name" value="DUF4352"/>
</dbReference>
<reference evidence="5 6" key="1">
    <citation type="submission" date="2019-09" db="EMBL/GenBank/DDBJ databases">
        <title>Phylogeny of genus Pseudoclavibacter and closely related genus.</title>
        <authorList>
            <person name="Li Y."/>
        </authorList>
    </citation>
    <scope>NUCLEOTIDE SEQUENCE [LARGE SCALE GENOMIC DNA]</scope>
    <source>
        <strain evidence="5 6">THG-MD12</strain>
    </source>
</reference>
<dbReference type="OrthoDB" id="5114067at2"/>
<dbReference type="EMBL" id="WBJX01000001">
    <property type="protein sequence ID" value="KAB1639816.1"/>
    <property type="molecule type" value="Genomic_DNA"/>
</dbReference>
<accession>A0A7J5B6K3</accession>
<evidence type="ECO:0000313" key="6">
    <source>
        <dbReference type="Proteomes" id="UP000490386"/>
    </source>
</evidence>
<keyword evidence="3" id="KW-0472">Membrane</keyword>
<dbReference type="AlphaFoldDB" id="A0A7J5B6K3"/>
<evidence type="ECO:0000256" key="2">
    <source>
        <dbReference type="SAM" id="MobiDB-lite"/>
    </source>
</evidence>
<feature type="transmembrane region" description="Helical" evidence="3">
    <location>
        <begin position="21"/>
        <end position="42"/>
    </location>
</feature>
<dbReference type="Proteomes" id="UP000490386">
    <property type="component" value="Unassembled WGS sequence"/>
</dbReference>
<keyword evidence="3" id="KW-1133">Transmembrane helix</keyword>
<name>A0A7J5B6K3_9MICO</name>
<keyword evidence="1" id="KW-0732">Signal</keyword>
<dbReference type="Pfam" id="PF11611">
    <property type="entry name" value="DUF4352"/>
    <property type="match status" value="1"/>
</dbReference>
<evidence type="ECO:0000256" key="3">
    <source>
        <dbReference type="SAM" id="Phobius"/>
    </source>
</evidence>
<protein>
    <submittedName>
        <fullName evidence="5">DUF4352 domain-containing protein</fullName>
    </submittedName>
</protein>
<keyword evidence="6" id="KW-1185">Reference proteome</keyword>
<keyword evidence="3" id="KW-0812">Transmembrane</keyword>
<dbReference type="InterPro" id="IPR029050">
    <property type="entry name" value="Immunoprotect_excell_Ig-like"/>
</dbReference>
<feature type="domain" description="DUF4352" evidence="4">
    <location>
        <begin position="78"/>
        <end position="194"/>
    </location>
</feature>
<dbReference type="RefSeq" id="WP_151422959.1">
    <property type="nucleotide sequence ID" value="NZ_WBJX01000001.1"/>
</dbReference>
<organism evidence="5 6">
    <name type="scientific">Pseudoclavibacter terrae</name>
    <dbReference type="NCBI Taxonomy" id="1530195"/>
    <lineage>
        <taxon>Bacteria</taxon>
        <taxon>Bacillati</taxon>
        <taxon>Actinomycetota</taxon>
        <taxon>Actinomycetes</taxon>
        <taxon>Micrococcales</taxon>
        <taxon>Microbacteriaceae</taxon>
        <taxon>Pseudoclavibacter</taxon>
    </lineage>
</organism>
<proteinExistence type="predicted"/>
<evidence type="ECO:0000259" key="4">
    <source>
        <dbReference type="Pfam" id="PF11611"/>
    </source>
</evidence>
<feature type="region of interest" description="Disordered" evidence="2">
    <location>
        <begin position="51"/>
        <end position="75"/>
    </location>
</feature>
<evidence type="ECO:0000313" key="5">
    <source>
        <dbReference type="EMBL" id="KAB1639816.1"/>
    </source>
</evidence>
<gene>
    <name evidence="5" type="ORF">F8O03_05750</name>
</gene>
<sequence>MSPSNTDGAERLPATSRAGRSWRVTLLALASLLVLLAVVGYVHVSNRATDRGEAELTAGEATPAWRGEGSELPSRGSVEVRGVRMTASEVQCGLPRHDWQGGSAQASGQFCVVDIELRNDGEAALVIAPAVFALIDGEGAPFVADERVTAYGTDLPPSLPSSRELPLGAATRIHLVFDVPADASGPMELRFTPSEQLSITV</sequence>
<dbReference type="Gene3D" id="2.60.40.1240">
    <property type="match status" value="1"/>
</dbReference>
<comment type="caution">
    <text evidence="5">The sequence shown here is derived from an EMBL/GenBank/DDBJ whole genome shotgun (WGS) entry which is preliminary data.</text>
</comment>
<evidence type="ECO:0000256" key="1">
    <source>
        <dbReference type="ARBA" id="ARBA00022729"/>
    </source>
</evidence>